<dbReference type="InterPro" id="IPR015943">
    <property type="entry name" value="WD40/YVTN_repeat-like_dom_sf"/>
</dbReference>
<proteinExistence type="predicted"/>
<dbReference type="PROSITE" id="PS50109">
    <property type="entry name" value="HIS_KIN"/>
    <property type="match status" value="1"/>
</dbReference>
<dbReference type="AlphaFoldDB" id="A0A1E5T357"/>
<dbReference type="Pfam" id="PF07494">
    <property type="entry name" value="Reg_prop"/>
    <property type="match status" value="2"/>
</dbReference>
<dbReference type="InterPro" id="IPR036890">
    <property type="entry name" value="HATPase_C_sf"/>
</dbReference>
<evidence type="ECO:0000313" key="5">
    <source>
        <dbReference type="Proteomes" id="UP000095552"/>
    </source>
</evidence>
<organism evidence="4 5">
    <name type="scientific">Roseivirga misakiensis</name>
    <dbReference type="NCBI Taxonomy" id="1563681"/>
    <lineage>
        <taxon>Bacteria</taxon>
        <taxon>Pseudomonadati</taxon>
        <taxon>Bacteroidota</taxon>
        <taxon>Cytophagia</taxon>
        <taxon>Cytophagales</taxon>
        <taxon>Roseivirgaceae</taxon>
        <taxon>Roseivirga</taxon>
    </lineage>
</organism>
<comment type="caution">
    <text evidence="4">The sequence shown here is derived from an EMBL/GenBank/DDBJ whole genome shotgun (WGS) entry which is preliminary data.</text>
</comment>
<dbReference type="InterPro" id="IPR011110">
    <property type="entry name" value="Reg_prop"/>
</dbReference>
<dbReference type="GO" id="GO:0046983">
    <property type="term" value="F:protein dimerization activity"/>
    <property type="evidence" value="ECO:0007669"/>
    <property type="project" value="InterPro"/>
</dbReference>
<protein>
    <recommendedName>
        <fullName evidence="3">Histidine kinase domain-containing protein</fullName>
    </recommendedName>
</protein>
<name>A0A1E5T357_9BACT</name>
<keyword evidence="2" id="KW-0812">Transmembrane</keyword>
<dbReference type="PANTHER" id="PTHR43547:SF2">
    <property type="entry name" value="HYBRID SIGNAL TRANSDUCTION HISTIDINE KINASE C"/>
    <property type="match status" value="1"/>
</dbReference>
<gene>
    <name evidence="4" type="ORF">BFP71_06610</name>
</gene>
<dbReference type="PANTHER" id="PTHR43547">
    <property type="entry name" value="TWO-COMPONENT HISTIDINE KINASE"/>
    <property type="match status" value="1"/>
</dbReference>
<dbReference type="Gene3D" id="2.60.40.10">
    <property type="entry name" value="Immunoglobulins"/>
    <property type="match status" value="1"/>
</dbReference>
<dbReference type="Pfam" id="PF07495">
    <property type="entry name" value="Y_Y_Y"/>
    <property type="match status" value="1"/>
</dbReference>
<dbReference type="InterPro" id="IPR011712">
    <property type="entry name" value="Sig_transdc_His_kin_sub3_dim/P"/>
</dbReference>
<dbReference type="RefSeq" id="WP_069834704.1">
    <property type="nucleotide sequence ID" value="NZ_MDGQ01000004.1"/>
</dbReference>
<dbReference type="GO" id="GO:0016020">
    <property type="term" value="C:membrane"/>
    <property type="evidence" value="ECO:0007669"/>
    <property type="project" value="InterPro"/>
</dbReference>
<dbReference type="GO" id="GO:0000155">
    <property type="term" value="F:phosphorelay sensor kinase activity"/>
    <property type="evidence" value="ECO:0007669"/>
    <property type="project" value="InterPro"/>
</dbReference>
<dbReference type="InterPro" id="IPR011123">
    <property type="entry name" value="Y_Y_Y"/>
</dbReference>
<dbReference type="CDD" id="cd16917">
    <property type="entry name" value="HATPase_UhpB-NarQ-NarX-like"/>
    <property type="match status" value="1"/>
</dbReference>
<dbReference type="STRING" id="1563681.BFP71_06610"/>
<dbReference type="Gene3D" id="3.30.565.10">
    <property type="entry name" value="Histidine kinase-like ATPase, C-terminal domain"/>
    <property type="match status" value="1"/>
</dbReference>
<keyword evidence="2" id="KW-1133">Transmembrane helix</keyword>
<keyword evidence="2" id="KW-0472">Membrane</keyword>
<reference evidence="4 5" key="1">
    <citation type="submission" date="2016-08" db="EMBL/GenBank/DDBJ databases">
        <title>Draft genome of Fabibacter sp. strain SK-8.</title>
        <authorList>
            <person name="Wong S.-K."/>
            <person name="Hamasaki K."/>
            <person name="Yoshizawa S."/>
        </authorList>
    </citation>
    <scope>NUCLEOTIDE SEQUENCE [LARGE SCALE GENOMIC DNA]</scope>
    <source>
        <strain evidence="4 5">SK-8</strain>
    </source>
</reference>
<evidence type="ECO:0000256" key="1">
    <source>
        <dbReference type="ARBA" id="ARBA00022553"/>
    </source>
</evidence>
<feature type="domain" description="Histidine kinase" evidence="3">
    <location>
        <begin position="783"/>
        <end position="973"/>
    </location>
</feature>
<dbReference type="EMBL" id="MDGQ01000004">
    <property type="protein sequence ID" value="OEK05786.1"/>
    <property type="molecule type" value="Genomic_DNA"/>
</dbReference>
<evidence type="ECO:0000256" key="2">
    <source>
        <dbReference type="SAM" id="Phobius"/>
    </source>
</evidence>
<dbReference type="InterPro" id="IPR003594">
    <property type="entry name" value="HATPase_dom"/>
</dbReference>
<sequence length="973" mass="110098">MLLSLLLGLFQLVQQDLPTPQVINTQNGLSNNIVYETYQDKSGYLWIATDNGLNRYDGYDFKTFYYNSEDSTTISSNIVRTVLEDSTGNLWVGTFDGLNLYNPKTESFRRFKNDKNIPNGRLDIQHMTIDGKGKIWINSLRTIGWFDTNTLEFGFTDPNYPASTMAVDNMDRVWSSSKTGTIDLIEADGKGFIQKAAFHITKKQPLYWGVYSETLWVNEINFQDKLNVKTSVLPKLPNAAFARELLETDSNTLWIGTEIGLFIYKKREDQLTEIKLGNATTLTSAIRSIDMDKNGGIWVGTLGGLFHFDAFQKPFNHLDIVRGAGDVIMGLEEIDGKIYTNALGNGLYEYDLRTGNSRKLSFKGNPPVGFDFIWSIKSVPESNYPLWLATDAGLLLYNPENGLWKDSKLHVSNKPINPSFSIYLTDRDFNWVSAQEGVHQVRKKDGKILKTLPLFDYTKESIIQDLTQIGSQLFIATEGVGTIIYNVKTEAISRLSDVVPDATSIASTPTWQLFKDDKTLWLATNRGLFSYHTISGAFNSFNEHSSLNNRIIFSIEKDENDVFWMGTERGLISYDRRSETVYNYKKNDGLENIEFNRKSVKKSTDGILYFGGVNGITVFDPNRIQQNTVIPKVYIKNLAVTTKDSTYNLPINDLESVVLPWNGNTIQLEFVAINFTNPDQNQYKHQLVGYDPDWVKQENSRLARYVRLPPGSYEFNVLGANNDGLWNPIPAQFSIEILPPFWQTWWFRTLVLLTIITMLWALYRYRVKKLLEVERMRLRIAGDLHDEVGSGLSGIALTGDLLQRQLQNGGAKPELVERITKNARNLASSLDAIVWLIDPNKESLGDLLIKTRAVGSELLNQPILEVDDRLSDNDRLKPLSADQKRHLFLFMKEGFNNIAKHAKAKQVSLTVESRENELHLRLSDNGVGFDTSLIDPGHGLGSLSNRAELLKAEFSIKSTLGKGTEIGLKMKLP</sequence>
<evidence type="ECO:0000259" key="3">
    <source>
        <dbReference type="PROSITE" id="PS50109"/>
    </source>
</evidence>
<evidence type="ECO:0000313" key="4">
    <source>
        <dbReference type="EMBL" id="OEK05786.1"/>
    </source>
</evidence>
<dbReference type="SUPFAM" id="SSF69322">
    <property type="entry name" value="Tricorn protease domain 2"/>
    <property type="match status" value="1"/>
</dbReference>
<dbReference type="Pfam" id="PF07730">
    <property type="entry name" value="HisKA_3"/>
    <property type="match status" value="1"/>
</dbReference>
<dbReference type="SUPFAM" id="SSF63829">
    <property type="entry name" value="Calcium-dependent phosphotriesterase"/>
    <property type="match status" value="2"/>
</dbReference>
<accession>A0A1E5T357</accession>
<keyword evidence="1" id="KW-0597">Phosphoprotein</keyword>
<feature type="transmembrane region" description="Helical" evidence="2">
    <location>
        <begin position="745"/>
        <end position="763"/>
    </location>
</feature>
<dbReference type="SUPFAM" id="SSF55874">
    <property type="entry name" value="ATPase domain of HSP90 chaperone/DNA topoisomerase II/histidine kinase"/>
    <property type="match status" value="1"/>
</dbReference>
<dbReference type="Proteomes" id="UP000095552">
    <property type="component" value="Unassembled WGS sequence"/>
</dbReference>
<dbReference type="InterPro" id="IPR013783">
    <property type="entry name" value="Ig-like_fold"/>
</dbReference>
<dbReference type="Gene3D" id="2.130.10.10">
    <property type="entry name" value="YVTN repeat-like/Quinoprotein amine dehydrogenase"/>
    <property type="match status" value="3"/>
</dbReference>
<dbReference type="InterPro" id="IPR005467">
    <property type="entry name" value="His_kinase_dom"/>
</dbReference>
<dbReference type="Gene3D" id="1.20.5.1930">
    <property type="match status" value="1"/>
</dbReference>
<dbReference type="Pfam" id="PF02518">
    <property type="entry name" value="HATPase_c"/>
    <property type="match status" value="1"/>
</dbReference>
<keyword evidence="5" id="KW-1185">Reference proteome</keyword>
<dbReference type="OrthoDB" id="9797097at2"/>